<evidence type="ECO:0000256" key="1">
    <source>
        <dbReference type="SAM" id="MobiDB-lite"/>
    </source>
</evidence>
<feature type="compositionally biased region" description="Basic and acidic residues" evidence="1">
    <location>
        <begin position="19"/>
        <end position="32"/>
    </location>
</feature>
<evidence type="ECO:0000313" key="2">
    <source>
        <dbReference type="EMBL" id="QGA80428.1"/>
    </source>
</evidence>
<feature type="compositionally biased region" description="Basic and acidic residues" evidence="1">
    <location>
        <begin position="48"/>
        <end position="60"/>
    </location>
</feature>
<dbReference type="GeneID" id="42364914"/>
<protein>
    <submittedName>
        <fullName evidence="2">Uncharacterized protein</fullName>
    </submittedName>
</protein>
<organism evidence="2 3">
    <name type="scientific">Candidatus Nanohalobium constans</name>
    <dbReference type="NCBI Taxonomy" id="2565781"/>
    <lineage>
        <taxon>Archaea</taxon>
        <taxon>Candidatus Nanohalarchaeota</taxon>
        <taxon>Candidatus Nanohalobia</taxon>
        <taxon>Candidatus Nanohalobiales</taxon>
        <taxon>Candidatus Nanohalobiaceae</taxon>
        <taxon>Candidatus Nanohalobium</taxon>
    </lineage>
</organism>
<accession>A0A5Q0UFQ4</accession>
<proteinExistence type="predicted"/>
<dbReference type="EMBL" id="CP040089">
    <property type="protein sequence ID" value="QGA80428.1"/>
    <property type="molecule type" value="Genomic_DNA"/>
</dbReference>
<dbReference type="KEGG" id="ncon:LC1Nh_0529"/>
<keyword evidence="3" id="KW-1185">Reference proteome</keyword>
<gene>
    <name evidence="2" type="ORF">LC1Nh_0529</name>
</gene>
<sequence length="60" mass="6727">METVDCPYCGETFEGESEADARTKEGVHRAENHVNNNESTKKASKGRNIVDEWKSEGKRA</sequence>
<reference evidence="3" key="1">
    <citation type="submission" date="2019-05" db="EMBL/GenBank/DDBJ databases">
        <title>Candidatus Nanohalobium constans, a novel model system to study the DPANN nano-sized archaea: genomic and physiological characterization of a nanoarchaeon co-cultured with its chitinotrophic host.</title>
        <authorList>
            <person name="La Cono V."/>
            <person name="Arcadi E."/>
            <person name="Crisafi F."/>
            <person name="Denaro R."/>
            <person name="La Spada G."/>
            <person name="Messina E."/>
            <person name="Smedile F."/>
            <person name="Toshchakov S.V."/>
            <person name="Shevchenko M.A."/>
            <person name="Golyshin P.N."/>
            <person name="Golyshina O.V."/>
            <person name="Ferrer M."/>
            <person name="Rohde M."/>
            <person name="Mushegian A."/>
            <person name="Sorokin D.Y."/>
            <person name="Giuliano L."/>
            <person name="Yakimov M.M."/>
        </authorList>
    </citation>
    <scope>NUCLEOTIDE SEQUENCE [LARGE SCALE GENOMIC DNA]</scope>
    <source>
        <strain evidence="3">LC1Nh</strain>
    </source>
</reference>
<dbReference type="RefSeq" id="WP_153550168.1">
    <property type="nucleotide sequence ID" value="NZ_CP040089.1"/>
</dbReference>
<name>A0A5Q0UFQ4_9ARCH</name>
<feature type="region of interest" description="Disordered" evidence="1">
    <location>
        <begin position="16"/>
        <end position="60"/>
    </location>
</feature>
<dbReference type="Proteomes" id="UP000377803">
    <property type="component" value="Chromosome"/>
</dbReference>
<evidence type="ECO:0000313" key="3">
    <source>
        <dbReference type="Proteomes" id="UP000377803"/>
    </source>
</evidence>
<dbReference type="AlphaFoldDB" id="A0A5Q0UFQ4"/>